<feature type="domain" description="KxDL" evidence="3">
    <location>
        <begin position="129"/>
        <end position="184"/>
    </location>
</feature>
<evidence type="ECO:0000313" key="4">
    <source>
        <dbReference type="EMBL" id="KAL1310938.1"/>
    </source>
</evidence>
<evidence type="ECO:0000313" key="5">
    <source>
        <dbReference type="Proteomes" id="UP001562354"/>
    </source>
</evidence>
<comment type="similarity">
    <text evidence="1">Belongs to the KXD1 family.</text>
</comment>
<dbReference type="GeneID" id="95974864"/>
<dbReference type="Pfam" id="PF10241">
    <property type="entry name" value="KxDL"/>
    <property type="match status" value="1"/>
</dbReference>
<proteinExistence type="inferred from homology"/>
<name>A0ABR3PN08_9PEZI</name>
<keyword evidence="5" id="KW-1185">Reference proteome</keyword>
<protein>
    <recommendedName>
        <fullName evidence="3">KxDL domain-containing protein</fullName>
    </recommendedName>
</protein>
<organism evidence="4 5">
    <name type="scientific">Neodothiora populina</name>
    <dbReference type="NCBI Taxonomy" id="2781224"/>
    <lineage>
        <taxon>Eukaryota</taxon>
        <taxon>Fungi</taxon>
        <taxon>Dikarya</taxon>
        <taxon>Ascomycota</taxon>
        <taxon>Pezizomycotina</taxon>
        <taxon>Dothideomycetes</taxon>
        <taxon>Dothideomycetidae</taxon>
        <taxon>Dothideales</taxon>
        <taxon>Dothioraceae</taxon>
        <taxon>Neodothiora</taxon>
    </lineage>
</organism>
<evidence type="ECO:0000256" key="1">
    <source>
        <dbReference type="ARBA" id="ARBA00005913"/>
    </source>
</evidence>
<comment type="caution">
    <text evidence="4">The sequence shown here is derived from an EMBL/GenBank/DDBJ whole genome shotgun (WGS) entry which is preliminary data.</text>
</comment>
<dbReference type="RefSeq" id="XP_069203787.1">
    <property type="nucleotide sequence ID" value="XM_069340319.1"/>
</dbReference>
<dbReference type="Proteomes" id="UP001562354">
    <property type="component" value="Unassembled WGS sequence"/>
</dbReference>
<dbReference type="InterPro" id="IPR019371">
    <property type="entry name" value="KxDL_dom"/>
</dbReference>
<feature type="compositionally biased region" description="Low complexity" evidence="2">
    <location>
        <begin position="9"/>
        <end position="28"/>
    </location>
</feature>
<gene>
    <name evidence="4" type="ORF">AAFC00_001161</name>
</gene>
<evidence type="ECO:0000259" key="3">
    <source>
        <dbReference type="Pfam" id="PF10241"/>
    </source>
</evidence>
<feature type="compositionally biased region" description="Polar residues" evidence="2">
    <location>
        <begin position="60"/>
        <end position="85"/>
    </location>
</feature>
<feature type="region of interest" description="Disordered" evidence="2">
    <location>
        <begin position="1"/>
        <end position="124"/>
    </location>
</feature>
<evidence type="ECO:0000256" key="2">
    <source>
        <dbReference type="SAM" id="MobiDB-lite"/>
    </source>
</evidence>
<reference evidence="4 5" key="1">
    <citation type="submission" date="2024-07" db="EMBL/GenBank/DDBJ databases">
        <title>Draft sequence of the Neodothiora populina.</title>
        <authorList>
            <person name="Drown D.D."/>
            <person name="Schuette U.S."/>
            <person name="Buechlein A.B."/>
            <person name="Rusch D.R."/>
            <person name="Winton L.W."/>
            <person name="Adams G.A."/>
        </authorList>
    </citation>
    <scope>NUCLEOTIDE SEQUENCE [LARGE SCALE GENOMIC DNA]</scope>
    <source>
        <strain evidence="4 5">CPC 39397</strain>
    </source>
</reference>
<dbReference type="EMBL" id="JBFMKM010000003">
    <property type="protein sequence ID" value="KAL1310938.1"/>
    <property type="molecule type" value="Genomic_DNA"/>
</dbReference>
<feature type="compositionally biased region" description="Polar residues" evidence="2">
    <location>
        <begin position="39"/>
        <end position="52"/>
    </location>
</feature>
<sequence length="224" mass="23752">MSSTSTYNYAHYQQQQPYTQAPQYQHQQPWHLPPKATHLNPTTYTTTKNPESASRYYLPGSNNINTGPLPSPAPTTRSTISTGGQTYSLPLSSSSSSSSSASSSPTSSYYNPTPPPRYHTDDDNDRSAALLASKSLELAALTSLATARLSRAKTSFEDGIEAARETRAELEWCAERVGGIRGRVSGAGSGDYGGAAGGGAGGRGAVRAVYGVVERRVGRVVDDE</sequence>
<accession>A0ABR3PN08</accession>
<feature type="compositionally biased region" description="Low complexity" evidence="2">
    <location>
        <begin position="86"/>
        <end position="111"/>
    </location>
</feature>